<proteinExistence type="predicted"/>
<dbReference type="Proteomes" id="UP000515518">
    <property type="component" value="Chromosome"/>
</dbReference>
<gene>
    <name evidence="1" type="ORF">HB770_10420</name>
</gene>
<evidence type="ECO:0000313" key="2">
    <source>
        <dbReference type="Proteomes" id="UP000515518"/>
    </source>
</evidence>
<sequence length="72" mass="8247">MNSFSDIVLIDEIQRRAPSAPVFYQCRWKAFTNIIYADATTADWIEAVRFKFCFMDVAAAKLRQALRVANIG</sequence>
<dbReference type="AlphaFoldDB" id="A0A7G6RJ54"/>
<dbReference type="EMBL" id="CP050549">
    <property type="protein sequence ID" value="QND42286.1"/>
    <property type="molecule type" value="Genomic_DNA"/>
</dbReference>
<evidence type="ECO:0000313" key="1">
    <source>
        <dbReference type="EMBL" id="QND42286.1"/>
    </source>
</evidence>
<accession>A0A7G6RJ54</accession>
<reference evidence="2" key="1">
    <citation type="journal article" date="2020" name="Mol. Plant Microbe">
        <title>Rhizobial microsymbionts of the narrowly endemic Oxytropis species growing in Kamchatka are characterized by significant genetic diversity and possess a set of genes that are associated with T3SS and T6SS secretion systems and can affect the development of symbiosis.</title>
        <authorList>
            <person name="Safronova V."/>
            <person name="Guro P."/>
            <person name="Sazanova A."/>
            <person name="Kuznetsova I."/>
            <person name="Belimov A."/>
            <person name="Yakubov V."/>
            <person name="Chirak E."/>
            <person name="Afonin A."/>
            <person name="Gogolev Y."/>
            <person name="Andronov E."/>
            <person name="Tikhonovich I."/>
        </authorList>
    </citation>
    <scope>NUCLEOTIDE SEQUENCE [LARGE SCALE GENOMIC DNA]</scope>
    <source>
        <strain evidence="2">RCAM0610</strain>
    </source>
</reference>
<name>A0A7G6RJ54_RHILV</name>
<organism evidence="1 2">
    <name type="scientific">Rhizobium leguminosarum bv. viciae</name>
    <dbReference type="NCBI Taxonomy" id="387"/>
    <lineage>
        <taxon>Bacteria</taxon>
        <taxon>Pseudomonadati</taxon>
        <taxon>Pseudomonadota</taxon>
        <taxon>Alphaproteobacteria</taxon>
        <taxon>Hyphomicrobiales</taxon>
        <taxon>Rhizobiaceae</taxon>
        <taxon>Rhizobium/Agrobacterium group</taxon>
        <taxon>Rhizobium</taxon>
    </lineage>
</organism>
<protein>
    <submittedName>
        <fullName evidence="1">Uncharacterized protein</fullName>
    </submittedName>
</protein>